<sequence length="320" mass="36704">MIGKPLEVPALMLQTEALSWRLAERHFKSKEVNKHAKNLRAGYNGEKSLEFTLGFLPEYPYIILHNLRIHDENGFFQIDTLILSPQFILIVEVKNIAGTVVYDEFGQAIRITKKGEEENLGNHIEQINLQHFRLLRWVREHDFPVTPIEKLIAYSNPTTIIKNITNNTAISETVIHKESLLTKIDGYASTHKNVSSSEQQLHFLSTFLITAHTTNKVDILKKYQVVNADILRGVFCPVCGSRPMNRKKAIWICHHCGATSKNAHFEALRHYSLLIGNTINNRQARDFLQVDGIQIAHRLLVKEQFKQIGNTSGRRYILTF</sequence>
<evidence type="ECO:0000313" key="3">
    <source>
        <dbReference type="Proteomes" id="UP000198733"/>
    </source>
</evidence>
<accession>A0A1H9JXI6</accession>
<proteinExistence type="predicted"/>
<evidence type="ECO:0000313" key="2">
    <source>
        <dbReference type="EMBL" id="SEQ91569.1"/>
    </source>
</evidence>
<dbReference type="RefSeq" id="WP_092506116.1">
    <property type="nucleotide sequence ID" value="NZ_FOEH01000007.1"/>
</dbReference>
<feature type="domain" description="NERD" evidence="1">
    <location>
        <begin position="41"/>
        <end position="161"/>
    </location>
</feature>
<gene>
    <name evidence="2" type="ORF">SAMN05216232_3693</name>
</gene>
<evidence type="ECO:0000259" key="1">
    <source>
        <dbReference type="PROSITE" id="PS50965"/>
    </source>
</evidence>
<protein>
    <submittedName>
        <fullName evidence="2">Nuclease-related domain-containing protein</fullName>
    </submittedName>
</protein>
<organism evidence="2 3">
    <name type="scientific">Virgibacillus subterraneus</name>
    <dbReference type="NCBI Taxonomy" id="621109"/>
    <lineage>
        <taxon>Bacteria</taxon>
        <taxon>Bacillati</taxon>
        <taxon>Bacillota</taxon>
        <taxon>Bacilli</taxon>
        <taxon>Bacillales</taxon>
        <taxon>Bacillaceae</taxon>
        <taxon>Virgibacillus</taxon>
    </lineage>
</organism>
<dbReference type="PROSITE" id="PS50965">
    <property type="entry name" value="NERD"/>
    <property type="match status" value="1"/>
</dbReference>
<keyword evidence="3" id="KW-1185">Reference proteome</keyword>
<name>A0A1H9JXI6_9BACI</name>
<dbReference type="EMBL" id="FOEH01000007">
    <property type="protein sequence ID" value="SEQ91569.1"/>
    <property type="molecule type" value="Genomic_DNA"/>
</dbReference>
<reference evidence="2 3" key="1">
    <citation type="submission" date="2016-10" db="EMBL/GenBank/DDBJ databases">
        <authorList>
            <person name="Varghese N."/>
            <person name="Submissions S."/>
        </authorList>
    </citation>
    <scope>NUCLEOTIDE SEQUENCE [LARGE SCALE GENOMIC DNA]</scope>
    <source>
        <strain evidence="2 3">CGMCC 1.7734</strain>
    </source>
</reference>
<dbReference type="InterPro" id="IPR011528">
    <property type="entry name" value="NERD"/>
</dbReference>
<dbReference type="Proteomes" id="UP000198733">
    <property type="component" value="Unassembled WGS sequence"/>
</dbReference>
<dbReference type="Pfam" id="PF08378">
    <property type="entry name" value="NERD"/>
    <property type="match status" value="1"/>
</dbReference>
<comment type="caution">
    <text evidence="2">The sequence shown here is derived from an EMBL/GenBank/DDBJ whole genome shotgun (WGS) entry which is preliminary data.</text>
</comment>